<accession>A2BJQ0</accession>
<protein>
    <submittedName>
        <fullName evidence="1">Uncharacterized protein</fullName>
    </submittedName>
</protein>
<dbReference type="RefSeq" id="WP_011821529.1">
    <property type="nucleotide sequence ID" value="NC_008818.1"/>
</dbReference>
<evidence type="ECO:0000313" key="2">
    <source>
        <dbReference type="Proteomes" id="UP000002593"/>
    </source>
</evidence>
<dbReference type="GeneID" id="4781976"/>
<dbReference type="HOGENOM" id="CLU_1881040_0_0_2"/>
<gene>
    <name evidence="1" type="ordered locus">Hbut_0339</name>
</gene>
<keyword evidence="2" id="KW-1185">Reference proteome</keyword>
<organism evidence="1 2">
    <name type="scientific">Hyperthermus butylicus (strain DSM 5456 / JCM 9403 / PLM1-5)</name>
    <dbReference type="NCBI Taxonomy" id="415426"/>
    <lineage>
        <taxon>Archaea</taxon>
        <taxon>Thermoproteota</taxon>
        <taxon>Thermoprotei</taxon>
        <taxon>Desulfurococcales</taxon>
        <taxon>Pyrodictiaceae</taxon>
        <taxon>Hyperthermus</taxon>
    </lineage>
</organism>
<evidence type="ECO:0000313" key="1">
    <source>
        <dbReference type="EMBL" id="ABM80211.1"/>
    </source>
</evidence>
<proteinExistence type="predicted"/>
<reference evidence="1 2" key="1">
    <citation type="journal article" date="2007" name="Archaea">
        <title>The genome of Hyperthermus butylicus: a sulfur-reducing, peptide fermenting, neutrophilic Crenarchaeote growing up to 108 degrees C.</title>
        <authorList>
            <person name="Brugger K."/>
            <person name="Chen L."/>
            <person name="Stark M."/>
            <person name="Zibat A."/>
            <person name="Redder P."/>
            <person name="Ruepp A."/>
            <person name="Awayez M."/>
            <person name="She Q."/>
            <person name="Garrett R.A."/>
            <person name="Klenk H.P."/>
        </authorList>
    </citation>
    <scope>NUCLEOTIDE SEQUENCE [LARGE SCALE GENOMIC DNA]</scope>
    <source>
        <strain evidence="2">DSM 5456 / JCM 9403 / PLM1-5</strain>
    </source>
</reference>
<dbReference type="AlphaFoldDB" id="A2BJQ0"/>
<dbReference type="EMBL" id="CP000493">
    <property type="protein sequence ID" value="ABM80211.1"/>
    <property type="molecule type" value="Genomic_DNA"/>
</dbReference>
<dbReference type="Proteomes" id="UP000002593">
    <property type="component" value="Chromosome"/>
</dbReference>
<dbReference type="STRING" id="415426.Hbut_0339"/>
<dbReference type="KEGG" id="hbu:Hbut_0339"/>
<name>A2BJQ0_HYPBU</name>
<dbReference type="EnsemblBacteria" id="ABM80211">
    <property type="protein sequence ID" value="ABM80211"/>
    <property type="gene ID" value="Hbut_0339"/>
</dbReference>
<sequence>MACLEYVWSWSVTYSEYLRSLEVLRVAVLARLALEPASLPRLLDDLYRLRETGYLPRGFRVADVVAELGFYRRAGLVYEGVDGRLYLDDLLLSPAVKELVYSEAVRIASLLGIRAEGFELQPAIAEAGVGVEASA</sequence>